<evidence type="ECO:0000313" key="2">
    <source>
        <dbReference type="Proteomes" id="UP000297245"/>
    </source>
</evidence>
<organism evidence="1 2">
    <name type="scientific">Dendrothele bispora (strain CBS 962.96)</name>
    <dbReference type="NCBI Taxonomy" id="1314807"/>
    <lineage>
        <taxon>Eukaryota</taxon>
        <taxon>Fungi</taxon>
        <taxon>Dikarya</taxon>
        <taxon>Basidiomycota</taxon>
        <taxon>Agaricomycotina</taxon>
        <taxon>Agaricomycetes</taxon>
        <taxon>Agaricomycetidae</taxon>
        <taxon>Agaricales</taxon>
        <taxon>Agaricales incertae sedis</taxon>
        <taxon>Dendrothele</taxon>
    </lineage>
</organism>
<dbReference type="AlphaFoldDB" id="A0A4S8LX91"/>
<dbReference type="EMBL" id="ML179240">
    <property type="protein sequence ID" value="THU93768.1"/>
    <property type="molecule type" value="Genomic_DNA"/>
</dbReference>
<evidence type="ECO:0000313" key="1">
    <source>
        <dbReference type="EMBL" id="THU93768.1"/>
    </source>
</evidence>
<dbReference type="Proteomes" id="UP000297245">
    <property type="component" value="Unassembled WGS sequence"/>
</dbReference>
<gene>
    <name evidence="1" type="ORF">K435DRAFT_861211</name>
</gene>
<reference evidence="1 2" key="1">
    <citation type="journal article" date="2019" name="Nat. Ecol. Evol.">
        <title>Megaphylogeny resolves global patterns of mushroom evolution.</title>
        <authorList>
            <person name="Varga T."/>
            <person name="Krizsan K."/>
            <person name="Foldi C."/>
            <person name="Dima B."/>
            <person name="Sanchez-Garcia M."/>
            <person name="Sanchez-Ramirez S."/>
            <person name="Szollosi G.J."/>
            <person name="Szarkandi J.G."/>
            <person name="Papp V."/>
            <person name="Albert L."/>
            <person name="Andreopoulos W."/>
            <person name="Angelini C."/>
            <person name="Antonin V."/>
            <person name="Barry K.W."/>
            <person name="Bougher N.L."/>
            <person name="Buchanan P."/>
            <person name="Buyck B."/>
            <person name="Bense V."/>
            <person name="Catcheside P."/>
            <person name="Chovatia M."/>
            <person name="Cooper J."/>
            <person name="Damon W."/>
            <person name="Desjardin D."/>
            <person name="Finy P."/>
            <person name="Geml J."/>
            <person name="Haridas S."/>
            <person name="Hughes K."/>
            <person name="Justo A."/>
            <person name="Karasinski D."/>
            <person name="Kautmanova I."/>
            <person name="Kiss B."/>
            <person name="Kocsube S."/>
            <person name="Kotiranta H."/>
            <person name="LaButti K.M."/>
            <person name="Lechner B.E."/>
            <person name="Liimatainen K."/>
            <person name="Lipzen A."/>
            <person name="Lukacs Z."/>
            <person name="Mihaltcheva S."/>
            <person name="Morgado L.N."/>
            <person name="Niskanen T."/>
            <person name="Noordeloos M.E."/>
            <person name="Ohm R.A."/>
            <person name="Ortiz-Santana B."/>
            <person name="Ovrebo C."/>
            <person name="Racz N."/>
            <person name="Riley R."/>
            <person name="Savchenko A."/>
            <person name="Shiryaev A."/>
            <person name="Soop K."/>
            <person name="Spirin V."/>
            <person name="Szebenyi C."/>
            <person name="Tomsovsky M."/>
            <person name="Tulloss R.E."/>
            <person name="Uehling J."/>
            <person name="Grigoriev I.V."/>
            <person name="Vagvolgyi C."/>
            <person name="Papp T."/>
            <person name="Martin F.M."/>
            <person name="Miettinen O."/>
            <person name="Hibbett D.S."/>
            <person name="Nagy L.G."/>
        </authorList>
    </citation>
    <scope>NUCLEOTIDE SEQUENCE [LARGE SCALE GENOMIC DNA]</scope>
    <source>
        <strain evidence="1 2">CBS 962.96</strain>
    </source>
</reference>
<sequence length="112" mass="12861">MPGDSIAATAILECDNWQQTYTYLLSQAQVGAPLIYCRWHGIRVKVREEPGASDSEGRTVLYFRVPERVLITAARNFYRANAHRQNEIEYSDREEMPELDDEGFDGMIQYVG</sequence>
<name>A0A4S8LX91_DENBC</name>
<protein>
    <submittedName>
        <fullName evidence="1">Uncharacterized protein</fullName>
    </submittedName>
</protein>
<keyword evidence="2" id="KW-1185">Reference proteome</keyword>
<proteinExistence type="predicted"/>
<accession>A0A4S8LX91</accession>